<reference evidence="2 3" key="1">
    <citation type="submission" date="2019-12" db="EMBL/GenBank/DDBJ databases">
        <authorList>
            <person name="Zhao J."/>
        </authorList>
    </citation>
    <scope>NUCLEOTIDE SEQUENCE [LARGE SCALE GENOMIC DNA]</scope>
    <source>
        <strain evidence="2 3">S-15</strain>
    </source>
</reference>
<gene>
    <name evidence="2" type="ORF">GQN54_05800</name>
</gene>
<comment type="caution">
    <text evidence="2">The sequence shown here is derived from an EMBL/GenBank/DDBJ whole genome shotgun (WGS) entry which is preliminary data.</text>
</comment>
<name>A0A6N9NJG2_9FLAO</name>
<sequence>MQDFLYQTAEYVLNEQKDQVADSVIILPNRRAALFLKKHFGQLIENPIWSPQIISAEEFLEELSDVNVLDNLSLQFELFSVYQTVVPKEEQDSFDQFIQWGQILLQDFNEIDRYLIDPEAIFSYVNEARAIEIWNLEAQEISDVQHQYLQFWKQMQSLYTAFREHLSKKKQAYSGLSYRLAAENLTTEKVATLSYQHIYFCGFNALTAAEQQIIERLIHAQKATMLFDADEYYLNDELHEAGLFLRQLRKKTNFNNGFKWIGQHFKSPKKIDIYSVPKNIGQAKLAGQLLQEMNHPNNFKDTAVVLCDENLLIPVLQSLPEAVNAVNITMGYPINNSPIYTFFERFIHIHAKAELQNEQRKDYSFFYKDVFNILDHPFMQTILPISEISTIGAQKTAIRQNNIVYLNQEKMAEYLPFLKSICIFDPEQLSVNALLKKLLHLINQAKNFYNDGDENGTNQLQLEYLFHFAKIFNQITDLQHNYNSITETSTFYSIFKQLCRQSTIPFFGEPLMGLQLLGVLETRTIDFKHLIMLSVNEGILPSGKTVNSFLPYDIKTQFGLPTHKEKDAIYAYHFYRLIQRTESVSLLYNSTPDPLGGGEPSRFIKQILHELNEYNPHIKMEEKLVQTNLKEYKATTIKIDKTAEIRQQIIEYFKRGVSPSAINTYLNCPLDFYYRYILKLKEPEELEESIAPNSFGDILHESLEEAYRGVLNQNIVPEMITDLEKIAQAKCSSLFIDKYSQQTIQFGKNHLIFNVAQDYIHLFFEQEKKVLKNNQLRVIGLEENFQTTLTFQYNRAEIPCILRGKIDRIDEWNSNIRVIDYKTGIVIEKDLKLDKPFEEIDFSKHAQAFQLLFYAYLYHKKHITKELPISGIISLRKIKQGLFPIVFGSKFQSDDIIEDFENKIKLIFEEMLTKESFEHKSDAKYCKFCGQ</sequence>
<keyword evidence="3" id="KW-1185">Reference proteome</keyword>
<evidence type="ECO:0000313" key="3">
    <source>
        <dbReference type="Proteomes" id="UP000470771"/>
    </source>
</evidence>
<dbReference type="RefSeq" id="WP_160632571.1">
    <property type="nucleotide sequence ID" value="NZ_WWNE01000005.1"/>
</dbReference>
<dbReference type="SUPFAM" id="SSF52980">
    <property type="entry name" value="Restriction endonuclease-like"/>
    <property type="match status" value="1"/>
</dbReference>
<protein>
    <recommendedName>
        <fullName evidence="1">PD-(D/E)XK endonuclease-like domain-containing protein</fullName>
    </recommendedName>
</protein>
<evidence type="ECO:0000313" key="2">
    <source>
        <dbReference type="EMBL" id="NBG65621.1"/>
    </source>
</evidence>
<dbReference type="Pfam" id="PF12705">
    <property type="entry name" value="PDDEXK_1"/>
    <property type="match status" value="1"/>
</dbReference>
<accession>A0A6N9NJG2</accession>
<dbReference type="Gene3D" id="3.40.50.300">
    <property type="entry name" value="P-loop containing nucleotide triphosphate hydrolases"/>
    <property type="match status" value="1"/>
</dbReference>
<dbReference type="SUPFAM" id="SSF52540">
    <property type="entry name" value="P-loop containing nucleoside triphosphate hydrolases"/>
    <property type="match status" value="1"/>
</dbReference>
<dbReference type="Gene3D" id="3.90.320.10">
    <property type="match status" value="1"/>
</dbReference>
<dbReference type="Proteomes" id="UP000470771">
    <property type="component" value="Unassembled WGS sequence"/>
</dbReference>
<evidence type="ECO:0000259" key="1">
    <source>
        <dbReference type="Pfam" id="PF12705"/>
    </source>
</evidence>
<dbReference type="AlphaFoldDB" id="A0A6N9NJG2"/>
<organism evidence="2 3">
    <name type="scientific">Acidiluteibacter ferrifornacis</name>
    <dbReference type="NCBI Taxonomy" id="2692424"/>
    <lineage>
        <taxon>Bacteria</taxon>
        <taxon>Pseudomonadati</taxon>
        <taxon>Bacteroidota</taxon>
        <taxon>Flavobacteriia</taxon>
        <taxon>Flavobacteriales</taxon>
        <taxon>Cryomorphaceae</taxon>
        <taxon>Acidiluteibacter</taxon>
    </lineage>
</organism>
<dbReference type="InterPro" id="IPR027417">
    <property type="entry name" value="P-loop_NTPase"/>
</dbReference>
<dbReference type="EMBL" id="WWNE01000005">
    <property type="protein sequence ID" value="NBG65621.1"/>
    <property type="molecule type" value="Genomic_DNA"/>
</dbReference>
<dbReference type="InterPro" id="IPR011335">
    <property type="entry name" value="Restrct_endonuc-II-like"/>
</dbReference>
<proteinExistence type="predicted"/>
<dbReference type="InterPro" id="IPR011604">
    <property type="entry name" value="PDDEXK-like_dom_sf"/>
</dbReference>
<feature type="domain" description="PD-(D/E)XK endonuclease-like" evidence="1">
    <location>
        <begin position="657"/>
        <end position="929"/>
    </location>
</feature>
<dbReference type="InterPro" id="IPR038726">
    <property type="entry name" value="PDDEXK_AddAB-type"/>
</dbReference>